<keyword evidence="2" id="KW-0812">Transmembrane</keyword>
<dbReference type="EMBL" id="SRLO01000035">
    <property type="protein sequence ID" value="TNN83073.1"/>
    <property type="molecule type" value="Genomic_DNA"/>
</dbReference>
<protein>
    <submittedName>
        <fullName evidence="3">Uncharacterized protein</fullName>
    </submittedName>
</protein>
<keyword evidence="4" id="KW-1185">Reference proteome</keyword>
<evidence type="ECO:0000256" key="2">
    <source>
        <dbReference type="SAM" id="Phobius"/>
    </source>
</evidence>
<keyword evidence="2" id="KW-1133">Transmembrane helix</keyword>
<evidence type="ECO:0000256" key="1">
    <source>
        <dbReference type="SAM" id="MobiDB-lite"/>
    </source>
</evidence>
<evidence type="ECO:0000313" key="4">
    <source>
        <dbReference type="Proteomes" id="UP000314294"/>
    </source>
</evidence>
<feature type="transmembrane region" description="Helical" evidence="2">
    <location>
        <begin position="29"/>
        <end position="49"/>
    </location>
</feature>
<reference evidence="3 4" key="1">
    <citation type="submission" date="2019-03" db="EMBL/GenBank/DDBJ databases">
        <title>First draft genome of Liparis tanakae, snailfish: a comprehensive survey of snailfish specific genes.</title>
        <authorList>
            <person name="Kim W."/>
            <person name="Song I."/>
            <person name="Jeong J.-H."/>
            <person name="Kim D."/>
            <person name="Kim S."/>
            <person name="Ryu S."/>
            <person name="Song J.Y."/>
            <person name="Lee S.K."/>
        </authorList>
    </citation>
    <scope>NUCLEOTIDE SEQUENCE [LARGE SCALE GENOMIC DNA]</scope>
    <source>
        <tissue evidence="3">Muscle</tissue>
    </source>
</reference>
<evidence type="ECO:0000313" key="3">
    <source>
        <dbReference type="EMBL" id="TNN83073.1"/>
    </source>
</evidence>
<keyword evidence="2" id="KW-0472">Membrane</keyword>
<accession>A0A4Z2J0T9</accession>
<organism evidence="3 4">
    <name type="scientific">Liparis tanakae</name>
    <name type="common">Tanaka's snailfish</name>
    <dbReference type="NCBI Taxonomy" id="230148"/>
    <lineage>
        <taxon>Eukaryota</taxon>
        <taxon>Metazoa</taxon>
        <taxon>Chordata</taxon>
        <taxon>Craniata</taxon>
        <taxon>Vertebrata</taxon>
        <taxon>Euteleostomi</taxon>
        <taxon>Actinopterygii</taxon>
        <taxon>Neopterygii</taxon>
        <taxon>Teleostei</taxon>
        <taxon>Neoteleostei</taxon>
        <taxon>Acanthomorphata</taxon>
        <taxon>Eupercaria</taxon>
        <taxon>Perciformes</taxon>
        <taxon>Cottioidei</taxon>
        <taxon>Cottales</taxon>
        <taxon>Liparidae</taxon>
        <taxon>Liparis</taxon>
    </lineage>
</organism>
<sequence length="74" mass="8098">MQKGTQKHFARGQEGSTMPPKTMGSWDKSWTAVKGLCTLAVCCIALWVGTHTSVLGNPKAALPYWNKEVRPRGP</sequence>
<feature type="region of interest" description="Disordered" evidence="1">
    <location>
        <begin position="1"/>
        <end position="24"/>
    </location>
</feature>
<feature type="compositionally biased region" description="Basic residues" evidence="1">
    <location>
        <begin position="1"/>
        <end position="10"/>
    </location>
</feature>
<name>A0A4Z2J0T9_9TELE</name>
<gene>
    <name evidence="3" type="ORF">EYF80_006680</name>
</gene>
<dbReference type="AlphaFoldDB" id="A0A4Z2J0T9"/>
<proteinExistence type="predicted"/>
<dbReference type="Proteomes" id="UP000314294">
    <property type="component" value="Unassembled WGS sequence"/>
</dbReference>
<comment type="caution">
    <text evidence="3">The sequence shown here is derived from an EMBL/GenBank/DDBJ whole genome shotgun (WGS) entry which is preliminary data.</text>
</comment>